<name>A0A3E4E8R9_9FIRM</name>
<evidence type="ECO:0000256" key="2">
    <source>
        <dbReference type="ARBA" id="ARBA00022723"/>
    </source>
</evidence>
<dbReference type="Proteomes" id="UP000285865">
    <property type="component" value="Unassembled WGS sequence"/>
</dbReference>
<keyword evidence="5" id="KW-0732">Signal</keyword>
<feature type="chain" id="PRO_5033373919" evidence="5">
    <location>
        <begin position="28"/>
        <end position="166"/>
    </location>
</feature>
<dbReference type="Pfam" id="PF00413">
    <property type="entry name" value="Peptidase_M10"/>
    <property type="match status" value="1"/>
</dbReference>
<evidence type="ECO:0000256" key="1">
    <source>
        <dbReference type="ARBA" id="ARBA00022670"/>
    </source>
</evidence>
<dbReference type="GO" id="GO:0008270">
    <property type="term" value="F:zinc ion binding"/>
    <property type="evidence" value="ECO:0007669"/>
    <property type="project" value="InterPro"/>
</dbReference>
<dbReference type="GO" id="GO:0031012">
    <property type="term" value="C:extracellular matrix"/>
    <property type="evidence" value="ECO:0007669"/>
    <property type="project" value="InterPro"/>
</dbReference>
<gene>
    <name evidence="9" type="ORF">DW172_11775</name>
    <name evidence="8" type="ORF">DW967_15165</name>
    <name evidence="7" type="ORF">DXD95_10505</name>
</gene>
<dbReference type="InterPro" id="IPR024079">
    <property type="entry name" value="MetalloPept_cat_dom_sf"/>
</dbReference>
<reference evidence="10 11" key="1">
    <citation type="submission" date="2018-08" db="EMBL/GenBank/DDBJ databases">
        <title>A genome reference for cultivated species of the human gut microbiota.</title>
        <authorList>
            <person name="Zou Y."/>
            <person name="Xue W."/>
            <person name="Luo G."/>
        </authorList>
    </citation>
    <scope>NUCLEOTIDE SEQUENCE [LARGE SCALE GENOMIC DNA]</scope>
    <source>
        <strain evidence="9 12">AM16-11</strain>
        <strain evidence="8 11">AM47-6BH</strain>
        <strain evidence="7 10">TM10-3</strain>
    </source>
</reference>
<keyword evidence="3" id="KW-0378">Hydrolase</keyword>
<feature type="signal peptide" evidence="5">
    <location>
        <begin position="1"/>
        <end position="27"/>
    </location>
</feature>
<protein>
    <submittedName>
        <fullName evidence="7">Cell surface protein</fullName>
    </submittedName>
</protein>
<dbReference type="GO" id="GO:0004222">
    <property type="term" value="F:metalloendopeptidase activity"/>
    <property type="evidence" value="ECO:0007669"/>
    <property type="project" value="InterPro"/>
</dbReference>
<dbReference type="AlphaFoldDB" id="A0A3E4E8R9"/>
<comment type="caution">
    <text evidence="7">The sequence shown here is derived from an EMBL/GenBank/DDBJ whole genome shotgun (WGS) entry which is preliminary data.</text>
</comment>
<evidence type="ECO:0000256" key="3">
    <source>
        <dbReference type="ARBA" id="ARBA00022801"/>
    </source>
</evidence>
<dbReference type="GO" id="GO:0006508">
    <property type="term" value="P:proteolysis"/>
    <property type="evidence" value="ECO:0007669"/>
    <property type="project" value="UniProtKB-KW"/>
</dbReference>
<evidence type="ECO:0000313" key="12">
    <source>
        <dbReference type="Proteomes" id="UP000285865"/>
    </source>
</evidence>
<dbReference type="EMBL" id="QRKN01000010">
    <property type="protein sequence ID" value="RHI20052.1"/>
    <property type="molecule type" value="Genomic_DNA"/>
</dbReference>
<sequence length="166" mass="18343">MQKCRKLLMALLCLCLFFSISVIPVSAATTAILNWYLVDSGKHLDWKGSTSYQTQFNSAVSTWNNYKSGVIRKDAWNTINDVTISDYNEVSSTAGVTSSAGTIKFNTYQMDNFTSAQKRNVCTHELGHALGLAHNAKGDVMYAYVSSVTSLSANDKASYDASYKRY</sequence>
<keyword evidence="1" id="KW-0645">Protease</keyword>
<evidence type="ECO:0000256" key="5">
    <source>
        <dbReference type="SAM" id="SignalP"/>
    </source>
</evidence>
<evidence type="ECO:0000313" key="11">
    <source>
        <dbReference type="Proteomes" id="UP000283721"/>
    </source>
</evidence>
<dbReference type="InterPro" id="IPR001818">
    <property type="entry name" value="Pept_M10_metallopeptidase"/>
</dbReference>
<keyword evidence="4" id="KW-0862">Zinc</keyword>
<dbReference type="Proteomes" id="UP000283721">
    <property type="component" value="Unassembled WGS sequence"/>
</dbReference>
<dbReference type="Proteomes" id="UP000260642">
    <property type="component" value="Unassembled WGS sequence"/>
</dbReference>
<evidence type="ECO:0000313" key="10">
    <source>
        <dbReference type="Proteomes" id="UP000260642"/>
    </source>
</evidence>
<proteinExistence type="predicted"/>
<dbReference type="EMBL" id="QSES01000039">
    <property type="protein sequence ID" value="RGZ88332.1"/>
    <property type="molecule type" value="Genomic_DNA"/>
</dbReference>
<evidence type="ECO:0000313" key="7">
    <source>
        <dbReference type="EMBL" id="RGI67132.1"/>
    </source>
</evidence>
<dbReference type="RefSeq" id="WP_117482743.1">
    <property type="nucleotide sequence ID" value="NZ_DAWCLC010000118.1"/>
</dbReference>
<evidence type="ECO:0000313" key="8">
    <source>
        <dbReference type="EMBL" id="RGZ88332.1"/>
    </source>
</evidence>
<dbReference type="SUPFAM" id="SSF55486">
    <property type="entry name" value="Metalloproteases ('zincins'), catalytic domain"/>
    <property type="match status" value="1"/>
</dbReference>
<evidence type="ECO:0000313" key="9">
    <source>
        <dbReference type="EMBL" id="RHI20052.1"/>
    </source>
</evidence>
<accession>A0A3E4E8R9</accession>
<feature type="domain" description="Peptidase M10 metallopeptidase" evidence="6">
    <location>
        <begin position="113"/>
        <end position="163"/>
    </location>
</feature>
<organism evidence="7 10">
    <name type="scientific">Agathobacter rectalis</name>
    <dbReference type="NCBI Taxonomy" id="39491"/>
    <lineage>
        <taxon>Bacteria</taxon>
        <taxon>Bacillati</taxon>
        <taxon>Bacillota</taxon>
        <taxon>Clostridia</taxon>
        <taxon>Lachnospirales</taxon>
        <taxon>Lachnospiraceae</taxon>
        <taxon>Agathobacter</taxon>
    </lineage>
</organism>
<dbReference type="EMBL" id="QSOB01000014">
    <property type="protein sequence ID" value="RGI67132.1"/>
    <property type="molecule type" value="Genomic_DNA"/>
</dbReference>
<dbReference type="Gene3D" id="3.40.390.10">
    <property type="entry name" value="Collagenase (Catalytic Domain)"/>
    <property type="match status" value="1"/>
</dbReference>
<keyword evidence="2" id="KW-0479">Metal-binding</keyword>
<evidence type="ECO:0000256" key="4">
    <source>
        <dbReference type="ARBA" id="ARBA00022833"/>
    </source>
</evidence>
<evidence type="ECO:0000259" key="6">
    <source>
        <dbReference type="Pfam" id="PF00413"/>
    </source>
</evidence>